<evidence type="ECO:0000256" key="12">
    <source>
        <dbReference type="ARBA" id="ARBA00023136"/>
    </source>
</evidence>
<keyword evidence="19" id="KW-1185">Reference proteome</keyword>
<feature type="transmembrane region" description="Helical" evidence="16">
    <location>
        <begin position="12"/>
        <end position="33"/>
    </location>
</feature>
<keyword evidence="7" id="KW-0479">Metal-binding</keyword>
<dbReference type="PANTHER" id="PTHR45768">
    <property type="entry name" value="E3 UBIQUITIN-PROTEIN LIGASE RNF13-LIKE"/>
    <property type="match status" value="1"/>
</dbReference>
<dbReference type="GO" id="GO:0061630">
    <property type="term" value="F:ubiquitin protein ligase activity"/>
    <property type="evidence" value="ECO:0007669"/>
    <property type="project" value="UniProtKB-EC"/>
</dbReference>
<comment type="caution">
    <text evidence="18">The sequence shown here is derived from an EMBL/GenBank/DDBJ whole genome shotgun (WGS) entry which is preliminary data.</text>
</comment>
<evidence type="ECO:0000256" key="13">
    <source>
        <dbReference type="ARBA" id="ARBA00024209"/>
    </source>
</evidence>
<evidence type="ECO:0000256" key="3">
    <source>
        <dbReference type="ARBA" id="ARBA00004906"/>
    </source>
</evidence>
<name>A0AAV5J7W5_9ROSI</name>
<dbReference type="GO" id="GO:0008270">
    <property type="term" value="F:zinc ion binding"/>
    <property type="evidence" value="ECO:0007669"/>
    <property type="project" value="UniProtKB-KW"/>
</dbReference>
<evidence type="ECO:0000256" key="7">
    <source>
        <dbReference type="ARBA" id="ARBA00022723"/>
    </source>
</evidence>
<keyword evidence="6 16" id="KW-0812">Transmembrane</keyword>
<evidence type="ECO:0000256" key="1">
    <source>
        <dbReference type="ARBA" id="ARBA00000900"/>
    </source>
</evidence>
<comment type="pathway">
    <text evidence="3">Protein modification; protein ubiquitination.</text>
</comment>
<dbReference type="InterPro" id="IPR001841">
    <property type="entry name" value="Znf_RING"/>
</dbReference>
<reference evidence="18 19" key="1">
    <citation type="journal article" date="2021" name="Commun. Biol.">
        <title>The genome of Shorea leprosula (Dipterocarpaceae) highlights the ecological relevance of drought in aseasonal tropical rainforests.</title>
        <authorList>
            <person name="Ng K.K.S."/>
            <person name="Kobayashi M.J."/>
            <person name="Fawcett J.A."/>
            <person name="Hatakeyama M."/>
            <person name="Paape T."/>
            <person name="Ng C.H."/>
            <person name="Ang C.C."/>
            <person name="Tnah L.H."/>
            <person name="Lee C.T."/>
            <person name="Nishiyama T."/>
            <person name="Sese J."/>
            <person name="O'Brien M.J."/>
            <person name="Copetti D."/>
            <person name="Mohd Noor M.I."/>
            <person name="Ong R.C."/>
            <person name="Putra M."/>
            <person name="Sireger I.Z."/>
            <person name="Indrioko S."/>
            <person name="Kosugi Y."/>
            <person name="Izuno A."/>
            <person name="Isagi Y."/>
            <person name="Lee S.L."/>
            <person name="Shimizu K.K."/>
        </authorList>
    </citation>
    <scope>NUCLEOTIDE SEQUENCE [LARGE SCALE GENOMIC DNA]</scope>
    <source>
        <strain evidence="18">214</strain>
    </source>
</reference>
<feature type="region of interest" description="Disordered" evidence="15">
    <location>
        <begin position="51"/>
        <end position="93"/>
    </location>
</feature>
<evidence type="ECO:0000256" key="9">
    <source>
        <dbReference type="ARBA" id="ARBA00022786"/>
    </source>
</evidence>
<evidence type="ECO:0000256" key="4">
    <source>
        <dbReference type="ARBA" id="ARBA00012483"/>
    </source>
</evidence>
<evidence type="ECO:0000256" key="15">
    <source>
        <dbReference type="SAM" id="MobiDB-lite"/>
    </source>
</evidence>
<feature type="domain" description="RING-type" evidence="17">
    <location>
        <begin position="149"/>
        <end position="191"/>
    </location>
</feature>
<gene>
    <name evidence="18" type="ORF">SLEP1_g22028</name>
</gene>
<sequence length="198" mass="23067">MEDHQIRSLQQFFFIVLFLIFFFALISLFYVMYKCIWNNGHRLFGGNRNSSSNDELEGHRNTTDGQNDSNRNPTRIQNRSDNPVRGNINLNQGSGSRERFAIRTELAAVLVHVQQQLERQRNERTITIGELAQPMSYRSYERTVNSTECAICLEEFSGDDECRVLPICKHIYHMGCIDRWLMDELTCPICRTNVTEHA</sequence>
<keyword evidence="5" id="KW-0808">Transferase</keyword>
<organism evidence="18 19">
    <name type="scientific">Rubroshorea leprosula</name>
    <dbReference type="NCBI Taxonomy" id="152421"/>
    <lineage>
        <taxon>Eukaryota</taxon>
        <taxon>Viridiplantae</taxon>
        <taxon>Streptophyta</taxon>
        <taxon>Embryophyta</taxon>
        <taxon>Tracheophyta</taxon>
        <taxon>Spermatophyta</taxon>
        <taxon>Magnoliopsida</taxon>
        <taxon>eudicotyledons</taxon>
        <taxon>Gunneridae</taxon>
        <taxon>Pentapetalae</taxon>
        <taxon>rosids</taxon>
        <taxon>malvids</taxon>
        <taxon>Malvales</taxon>
        <taxon>Dipterocarpaceae</taxon>
        <taxon>Rubroshorea</taxon>
    </lineage>
</organism>
<comment type="subcellular location">
    <subcellularLocation>
        <location evidence="2">Membrane</location>
        <topology evidence="2">Single-pass membrane protein</topology>
    </subcellularLocation>
</comment>
<dbReference type="InterPro" id="IPR013083">
    <property type="entry name" value="Znf_RING/FYVE/PHD"/>
</dbReference>
<evidence type="ECO:0000256" key="14">
    <source>
        <dbReference type="PROSITE-ProRule" id="PRU00175"/>
    </source>
</evidence>
<evidence type="ECO:0000313" key="18">
    <source>
        <dbReference type="EMBL" id="GKV10699.1"/>
    </source>
</evidence>
<evidence type="ECO:0000256" key="6">
    <source>
        <dbReference type="ARBA" id="ARBA00022692"/>
    </source>
</evidence>
<keyword evidence="10" id="KW-0862">Zinc</keyword>
<dbReference type="SUPFAM" id="SSF57850">
    <property type="entry name" value="RING/U-box"/>
    <property type="match status" value="1"/>
</dbReference>
<evidence type="ECO:0000256" key="16">
    <source>
        <dbReference type="SAM" id="Phobius"/>
    </source>
</evidence>
<accession>A0AAV5J7W5</accession>
<protein>
    <recommendedName>
        <fullName evidence="4">RING-type E3 ubiquitin transferase</fullName>
        <ecNumber evidence="4">2.3.2.27</ecNumber>
    </recommendedName>
</protein>
<evidence type="ECO:0000256" key="10">
    <source>
        <dbReference type="ARBA" id="ARBA00022833"/>
    </source>
</evidence>
<keyword evidence="12 16" id="KW-0472">Membrane</keyword>
<evidence type="ECO:0000259" key="17">
    <source>
        <dbReference type="PROSITE" id="PS50089"/>
    </source>
</evidence>
<dbReference type="Gene3D" id="3.30.40.10">
    <property type="entry name" value="Zinc/RING finger domain, C3HC4 (zinc finger)"/>
    <property type="match status" value="1"/>
</dbReference>
<evidence type="ECO:0000256" key="2">
    <source>
        <dbReference type="ARBA" id="ARBA00004167"/>
    </source>
</evidence>
<evidence type="ECO:0000256" key="8">
    <source>
        <dbReference type="ARBA" id="ARBA00022771"/>
    </source>
</evidence>
<proteinExistence type="inferred from homology"/>
<evidence type="ECO:0000256" key="5">
    <source>
        <dbReference type="ARBA" id="ARBA00022679"/>
    </source>
</evidence>
<dbReference type="AlphaFoldDB" id="A0AAV5J7W5"/>
<dbReference type="PANTHER" id="PTHR45768:SF61">
    <property type="entry name" value="RING-H2 FINGER PROTEIN ATL18"/>
    <property type="match status" value="1"/>
</dbReference>
<dbReference type="SMART" id="SM00184">
    <property type="entry name" value="RING"/>
    <property type="match status" value="1"/>
</dbReference>
<evidence type="ECO:0000256" key="11">
    <source>
        <dbReference type="ARBA" id="ARBA00022989"/>
    </source>
</evidence>
<comment type="similarity">
    <text evidence="13">Belongs to the RING-type zinc finger family. ATL subfamily.</text>
</comment>
<dbReference type="Proteomes" id="UP001054252">
    <property type="component" value="Unassembled WGS sequence"/>
</dbReference>
<dbReference type="PROSITE" id="PS50089">
    <property type="entry name" value="ZF_RING_2"/>
    <property type="match status" value="1"/>
</dbReference>
<dbReference type="EMBL" id="BPVZ01000032">
    <property type="protein sequence ID" value="GKV10699.1"/>
    <property type="molecule type" value="Genomic_DNA"/>
</dbReference>
<keyword evidence="8 14" id="KW-0863">Zinc-finger</keyword>
<dbReference type="Pfam" id="PF13639">
    <property type="entry name" value="zf-RING_2"/>
    <property type="match status" value="1"/>
</dbReference>
<feature type="compositionally biased region" description="Polar residues" evidence="15">
    <location>
        <begin position="63"/>
        <end position="81"/>
    </location>
</feature>
<keyword evidence="9" id="KW-0833">Ubl conjugation pathway</keyword>
<evidence type="ECO:0000313" key="19">
    <source>
        <dbReference type="Proteomes" id="UP001054252"/>
    </source>
</evidence>
<dbReference type="EC" id="2.3.2.27" evidence="4"/>
<comment type="catalytic activity">
    <reaction evidence="1">
        <text>S-ubiquitinyl-[E2 ubiquitin-conjugating enzyme]-L-cysteine + [acceptor protein]-L-lysine = [E2 ubiquitin-conjugating enzyme]-L-cysteine + N(6)-ubiquitinyl-[acceptor protein]-L-lysine.</text>
        <dbReference type="EC" id="2.3.2.27"/>
    </reaction>
</comment>
<keyword evidence="11 16" id="KW-1133">Transmembrane helix</keyword>
<dbReference type="GO" id="GO:0016020">
    <property type="term" value="C:membrane"/>
    <property type="evidence" value="ECO:0007669"/>
    <property type="project" value="UniProtKB-SubCell"/>
</dbReference>